<accession>R9R4I0</accession>
<gene>
    <name evidence="1" type="ORF">VCO139_0006</name>
</gene>
<evidence type="ECO:0000313" key="1">
    <source>
        <dbReference type="EMBL" id="AGI61837.1"/>
    </source>
</evidence>
<sequence>MKLLETYKHNLEDMAFIFNYLGHGFDGLLHFENTFLFQYVNAPYSNKKFVYRITQTQGNSVA</sequence>
<dbReference type="Proteomes" id="UP000014321">
    <property type="component" value="Segment"/>
</dbReference>
<evidence type="ECO:0000313" key="2">
    <source>
        <dbReference type="Proteomes" id="UP000014321"/>
    </source>
</evidence>
<protein>
    <submittedName>
        <fullName evidence="1">Uncharacterized protein</fullName>
    </submittedName>
</protein>
<keyword evidence="2" id="KW-1185">Reference proteome</keyword>
<name>R9R4I0_9CAUD</name>
<dbReference type="EMBL" id="KC438283">
    <property type="protein sequence ID" value="AGI61837.1"/>
    <property type="molecule type" value="Genomic_DNA"/>
</dbReference>
<reference evidence="1 2" key="1">
    <citation type="journal article" date="2013" name="Virol. J.">
        <title>Whole genome sequencing and comparative genomic analyses of two Vibrio cholerae O139 Bengal-specific Podoviruses to other N4-like phages reveal extensive genetic diversity.</title>
        <authorList>
            <person name="Fouts D.E."/>
            <person name="Klumpp J."/>
            <person name="Bishop-Lilly K.A."/>
            <person name="Rajavel M."/>
            <person name="Willner K.M."/>
            <person name="Butani A."/>
            <person name="Henry M."/>
            <person name="Biswas B."/>
            <person name="Li M."/>
            <person name="Albert M.J."/>
            <person name="Loessner M.J."/>
            <person name="Calendar R."/>
            <person name="Sozhamannan S."/>
        </authorList>
    </citation>
    <scope>NUCLEOTIDE SEQUENCE [LARGE SCALE GENOMIC DNA]</scope>
</reference>
<proteinExistence type="predicted"/>
<organism evidence="1 2">
    <name type="scientific">Vibrio phage VCO139</name>
    <dbReference type="NCBI Taxonomy" id="1283073"/>
    <lineage>
        <taxon>Viruses</taxon>
        <taxon>Duplodnaviria</taxon>
        <taxon>Heunggongvirae</taxon>
        <taxon>Uroviricota</taxon>
        <taxon>Caudoviricetes</taxon>
        <taxon>Schitoviridae</taxon>
        <taxon>Pacinivirus</taxon>
        <taxon>Pacinivirus VCO139</taxon>
    </lineage>
</organism>